<proteinExistence type="inferred from homology"/>
<dbReference type="InterPro" id="IPR036820">
    <property type="entry name" value="Archease_dom_sf"/>
</dbReference>
<keyword evidence="3" id="KW-0479">Metal-binding</keyword>
<dbReference type="InterPro" id="IPR002804">
    <property type="entry name" value="Archease"/>
</dbReference>
<accession>A0A1M6TE70</accession>
<dbReference type="NCBIfam" id="NF001617">
    <property type="entry name" value="PRK00407.1"/>
    <property type="match status" value="1"/>
</dbReference>
<dbReference type="GO" id="GO:0008033">
    <property type="term" value="P:tRNA processing"/>
    <property type="evidence" value="ECO:0007669"/>
    <property type="project" value="UniProtKB-KW"/>
</dbReference>
<dbReference type="PANTHER" id="PTHR12682:SF11">
    <property type="entry name" value="PROTEIN ARCHEASE"/>
    <property type="match status" value="1"/>
</dbReference>
<dbReference type="Pfam" id="PF01951">
    <property type="entry name" value="Archease"/>
    <property type="match status" value="1"/>
</dbReference>
<gene>
    <name evidence="6" type="ORF">SAMN04488087_1358</name>
</gene>
<dbReference type="AlphaFoldDB" id="A0A1M6TE70"/>
<evidence type="ECO:0000256" key="1">
    <source>
        <dbReference type="ARBA" id="ARBA00007963"/>
    </source>
</evidence>
<evidence type="ECO:0000313" key="7">
    <source>
        <dbReference type="Proteomes" id="UP000185812"/>
    </source>
</evidence>
<keyword evidence="4" id="KW-0106">Calcium</keyword>
<dbReference type="Gene3D" id="3.55.10.10">
    <property type="entry name" value="Archease domain"/>
    <property type="match status" value="1"/>
</dbReference>
<dbReference type="EMBL" id="FRAU01000004">
    <property type="protein sequence ID" value="SHK55263.1"/>
    <property type="molecule type" value="Genomic_DNA"/>
</dbReference>
<protein>
    <submittedName>
        <fullName evidence="6">Archease family protein</fullName>
    </submittedName>
</protein>
<dbReference type="STRING" id="633813.SAMN04488087_1358"/>
<name>A0A1M6TE70_9BACT</name>
<reference evidence="7" key="1">
    <citation type="submission" date="2016-11" db="EMBL/GenBank/DDBJ databases">
        <authorList>
            <person name="Varghese N."/>
            <person name="Submissions S."/>
        </authorList>
    </citation>
    <scope>NUCLEOTIDE SEQUENCE [LARGE SCALE GENOMIC DNA]</scope>
    <source>
        <strain evidence="7">DSM 22212</strain>
    </source>
</reference>
<feature type="domain" description="Archease" evidence="5">
    <location>
        <begin position="15"/>
        <end position="149"/>
    </location>
</feature>
<keyword evidence="7" id="KW-1185">Reference proteome</keyword>
<dbReference type="InterPro" id="IPR023572">
    <property type="entry name" value="Archease_dom"/>
</dbReference>
<evidence type="ECO:0000259" key="5">
    <source>
        <dbReference type="Pfam" id="PF01951"/>
    </source>
</evidence>
<dbReference type="GO" id="GO:0046872">
    <property type="term" value="F:metal ion binding"/>
    <property type="evidence" value="ECO:0007669"/>
    <property type="project" value="UniProtKB-KW"/>
</dbReference>
<comment type="similarity">
    <text evidence="1">Belongs to the archease family.</text>
</comment>
<organism evidence="6 7">
    <name type="scientific">Rhodothermus profundi</name>
    <dbReference type="NCBI Taxonomy" id="633813"/>
    <lineage>
        <taxon>Bacteria</taxon>
        <taxon>Pseudomonadati</taxon>
        <taxon>Rhodothermota</taxon>
        <taxon>Rhodothermia</taxon>
        <taxon>Rhodothermales</taxon>
        <taxon>Rhodothermaceae</taxon>
        <taxon>Rhodothermus</taxon>
    </lineage>
</organism>
<keyword evidence="2" id="KW-0819">tRNA processing</keyword>
<dbReference type="PANTHER" id="PTHR12682">
    <property type="entry name" value="ARCHEASE"/>
    <property type="match status" value="1"/>
</dbReference>
<evidence type="ECO:0000256" key="2">
    <source>
        <dbReference type="ARBA" id="ARBA00022694"/>
    </source>
</evidence>
<evidence type="ECO:0000313" key="6">
    <source>
        <dbReference type="EMBL" id="SHK55263.1"/>
    </source>
</evidence>
<evidence type="ECO:0000256" key="4">
    <source>
        <dbReference type="ARBA" id="ARBA00022837"/>
    </source>
</evidence>
<evidence type="ECO:0000256" key="3">
    <source>
        <dbReference type="ARBA" id="ARBA00022723"/>
    </source>
</evidence>
<dbReference type="SUPFAM" id="SSF69819">
    <property type="entry name" value="MTH1598-like"/>
    <property type="match status" value="1"/>
</dbReference>
<dbReference type="Proteomes" id="UP000185812">
    <property type="component" value="Unassembled WGS sequence"/>
</dbReference>
<sequence length="149" mass="17761">MYNDLTMEQSRPSWFRELDHTADTGIEVWAQSLPELFERAAWGLFAILTDPETVTPQQEVSFNLEASDVQALLVRWLSELNYYHITRRWVFSRFEVQRFDEQRLHAQAWGEPIDPARHTIYTEVKAITYHGLTLRRQDGQWYARIIFDL</sequence>